<keyword evidence="8" id="KW-1185">Reference proteome</keyword>
<dbReference type="PANTHER" id="PTHR47356:SF2">
    <property type="entry name" value="FAD-BINDING DOMAIN-CONTAINING PROTEIN-RELATED"/>
    <property type="match status" value="1"/>
</dbReference>
<evidence type="ECO:0000256" key="3">
    <source>
        <dbReference type="ARBA" id="ARBA00022827"/>
    </source>
</evidence>
<proteinExistence type="inferred from homology"/>
<evidence type="ECO:0000256" key="2">
    <source>
        <dbReference type="ARBA" id="ARBA00022630"/>
    </source>
</evidence>
<dbReference type="GeneID" id="29120504"/>
<keyword evidence="2" id="KW-0285">Flavoprotein</keyword>
<dbReference type="PRINTS" id="PR00420">
    <property type="entry name" value="RNGMNOXGNASE"/>
</dbReference>
<dbReference type="Proteomes" id="UP000077248">
    <property type="component" value="Unassembled WGS sequence"/>
</dbReference>
<dbReference type="InterPro" id="IPR050562">
    <property type="entry name" value="FAD_mOase_fung"/>
</dbReference>
<name>A0A177DCL4_ALTAL</name>
<dbReference type="AlphaFoldDB" id="A0A177DCL4"/>
<evidence type="ECO:0000256" key="1">
    <source>
        <dbReference type="ARBA" id="ARBA00007992"/>
    </source>
</evidence>
<dbReference type="KEGG" id="aalt:CC77DRAFT_943382"/>
<dbReference type="GO" id="GO:0071949">
    <property type="term" value="F:FAD binding"/>
    <property type="evidence" value="ECO:0007669"/>
    <property type="project" value="InterPro"/>
</dbReference>
<evidence type="ECO:0000256" key="4">
    <source>
        <dbReference type="ARBA" id="ARBA00023002"/>
    </source>
</evidence>
<dbReference type="PANTHER" id="PTHR47356">
    <property type="entry name" value="FAD-DEPENDENT MONOOXYGENASE ASQG-RELATED"/>
    <property type="match status" value="1"/>
</dbReference>
<keyword evidence="5" id="KW-1133">Transmembrane helix</keyword>
<gene>
    <name evidence="7" type="ORF">CC77DRAFT_943382</name>
</gene>
<reference evidence="7 8" key="1">
    <citation type="submission" date="2016-05" db="EMBL/GenBank/DDBJ databases">
        <title>Comparative analysis of secretome profiles of manganese(II)-oxidizing ascomycete fungi.</title>
        <authorList>
            <consortium name="DOE Joint Genome Institute"/>
            <person name="Zeiner C.A."/>
            <person name="Purvine S.O."/>
            <person name="Zink E.M."/>
            <person name="Wu S."/>
            <person name="Pasa-Tolic L."/>
            <person name="Chaput D.L."/>
            <person name="Haridas S."/>
            <person name="Grigoriev I.V."/>
            <person name="Santelli C.M."/>
            <person name="Hansel C.M."/>
        </authorList>
    </citation>
    <scope>NUCLEOTIDE SEQUENCE [LARGE SCALE GENOMIC DNA]</scope>
    <source>
        <strain evidence="7 8">SRC1lrK2f</strain>
    </source>
</reference>
<sequence>MSLKVVIVGGSFSGLSLANMLERFDIDFVLLEGHSSIGHQLGASVGLLPTGLRILDQLGCYDEIEKTVGNAHYKACMTLFGGRSWVDPEEKTVCQKLEESLFRIGYPQVFIDRQDALQILFNNLKSKERVLTNKRVCRVEHEASGVKVFTKDGSTYTGDFVVGADGVHSAVRQEMWRIADEDGLDVFKSDPVRDLQCESMCIFGISKRPSGLTASPLRLNAFFKDCNYLVISAPEDRTYWFLITETPKAFGKDISRYTKEDEQALVERHLQDRITDKVTFEDLYANRLQTTLVSVEDNAFTRWHYRRIITTGDAAHKVHPLSAQGANTAIETAAVLTNTLLTAVQAKEPEKSFTEDDIVSIFTEVQAAQFNRAVAAVNQGRMMNSITVKETLRSRMFINYFFPRFGQGMIFKTWVKSTINGPLINNLPVPARYVSAVGRYANACSGRWRFLWSLIPIGVGMVAVLLSTVRARKLQ</sequence>
<protein>
    <submittedName>
        <fullName evidence="7">FAD/NAD(P)-binding domain-containing protein</fullName>
    </submittedName>
</protein>
<dbReference type="Pfam" id="PF01494">
    <property type="entry name" value="FAD_binding_3"/>
    <property type="match status" value="1"/>
</dbReference>
<evidence type="ECO:0000256" key="5">
    <source>
        <dbReference type="SAM" id="Phobius"/>
    </source>
</evidence>
<evidence type="ECO:0000313" key="7">
    <source>
        <dbReference type="EMBL" id="OAG16947.1"/>
    </source>
</evidence>
<dbReference type="GO" id="GO:0004497">
    <property type="term" value="F:monooxygenase activity"/>
    <property type="evidence" value="ECO:0007669"/>
    <property type="project" value="InterPro"/>
</dbReference>
<dbReference type="OMA" id="HYRRIIT"/>
<dbReference type="EMBL" id="KV441488">
    <property type="protein sequence ID" value="OAG16947.1"/>
    <property type="molecule type" value="Genomic_DNA"/>
</dbReference>
<dbReference type="VEuPathDB" id="FungiDB:CC77DRAFT_943382"/>
<dbReference type="STRING" id="5599.A0A177DCL4"/>
<feature type="domain" description="FAD-binding" evidence="6">
    <location>
        <begin position="3"/>
        <end position="345"/>
    </location>
</feature>
<keyword evidence="4" id="KW-0560">Oxidoreductase</keyword>
<keyword evidence="3" id="KW-0274">FAD</keyword>
<dbReference type="RefSeq" id="XP_018382368.1">
    <property type="nucleotide sequence ID" value="XM_018534910.1"/>
</dbReference>
<evidence type="ECO:0000313" key="8">
    <source>
        <dbReference type="Proteomes" id="UP000077248"/>
    </source>
</evidence>
<dbReference type="Gene3D" id="3.50.50.60">
    <property type="entry name" value="FAD/NAD(P)-binding domain"/>
    <property type="match status" value="1"/>
</dbReference>
<keyword evidence="5" id="KW-0812">Transmembrane</keyword>
<dbReference type="SUPFAM" id="SSF51905">
    <property type="entry name" value="FAD/NAD(P)-binding domain"/>
    <property type="match status" value="1"/>
</dbReference>
<comment type="similarity">
    <text evidence="1">Belongs to the paxM FAD-dependent monooxygenase family.</text>
</comment>
<accession>A0A177DCL4</accession>
<dbReference type="InterPro" id="IPR002938">
    <property type="entry name" value="FAD-bd"/>
</dbReference>
<keyword evidence="5" id="KW-0472">Membrane</keyword>
<evidence type="ECO:0000259" key="6">
    <source>
        <dbReference type="Pfam" id="PF01494"/>
    </source>
</evidence>
<feature type="transmembrane region" description="Helical" evidence="5">
    <location>
        <begin position="450"/>
        <end position="469"/>
    </location>
</feature>
<dbReference type="InterPro" id="IPR036188">
    <property type="entry name" value="FAD/NAD-bd_sf"/>
</dbReference>
<organism evidence="7 8">
    <name type="scientific">Alternaria alternata</name>
    <name type="common">Alternaria rot fungus</name>
    <name type="synonym">Torula alternata</name>
    <dbReference type="NCBI Taxonomy" id="5599"/>
    <lineage>
        <taxon>Eukaryota</taxon>
        <taxon>Fungi</taxon>
        <taxon>Dikarya</taxon>
        <taxon>Ascomycota</taxon>
        <taxon>Pezizomycotina</taxon>
        <taxon>Dothideomycetes</taxon>
        <taxon>Pleosporomycetidae</taxon>
        <taxon>Pleosporales</taxon>
        <taxon>Pleosporineae</taxon>
        <taxon>Pleosporaceae</taxon>
        <taxon>Alternaria</taxon>
        <taxon>Alternaria sect. Alternaria</taxon>
        <taxon>Alternaria alternata complex</taxon>
    </lineage>
</organism>